<dbReference type="GO" id="GO:0016989">
    <property type="term" value="F:sigma factor antagonist activity"/>
    <property type="evidence" value="ECO:0007669"/>
    <property type="project" value="TreeGrafter"/>
</dbReference>
<reference evidence="4 5" key="1">
    <citation type="journal article" date="2019" name="Nat. Med.">
        <title>A library of human gut bacterial isolates paired with longitudinal multiomics data enables mechanistic microbiome research.</title>
        <authorList>
            <person name="Poyet M."/>
            <person name="Groussin M."/>
            <person name="Gibbons S.M."/>
            <person name="Avila-Pacheco J."/>
            <person name="Jiang X."/>
            <person name="Kearney S.M."/>
            <person name="Perrotta A.R."/>
            <person name="Berdy B."/>
            <person name="Zhao S."/>
            <person name="Lieberman T.D."/>
            <person name="Swanson P.K."/>
            <person name="Smith M."/>
            <person name="Roesemann S."/>
            <person name="Alexander J.E."/>
            <person name="Rich S.A."/>
            <person name="Livny J."/>
            <person name="Vlamakis H."/>
            <person name="Clish C."/>
            <person name="Bullock K."/>
            <person name="Deik A."/>
            <person name="Scott J."/>
            <person name="Pierce K.A."/>
            <person name="Xavier R.J."/>
            <person name="Alm E.J."/>
        </authorList>
    </citation>
    <scope>NUCLEOTIDE SEQUENCE [LARGE SCALE GENOMIC DNA]</scope>
    <source>
        <strain evidence="4 5">BIOML-A2</strain>
    </source>
</reference>
<keyword evidence="1" id="KW-1133">Transmembrane helix</keyword>
<dbReference type="Pfam" id="PF16344">
    <property type="entry name" value="FecR_C"/>
    <property type="match status" value="1"/>
</dbReference>
<dbReference type="InterPro" id="IPR012373">
    <property type="entry name" value="Ferrdict_sens_TM"/>
</dbReference>
<dbReference type="Gene3D" id="2.60.120.1440">
    <property type="match status" value="1"/>
</dbReference>
<proteinExistence type="predicted"/>
<name>A0A5B3FWQ8_9BACT</name>
<dbReference type="Proteomes" id="UP000323567">
    <property type="component" value="Unassembled WGS sequence"/>
</dbReference>
<evidence type="ECO:0000256" key="1">
    <source>
        <dbReference type="SAM" id="Phobius"/>
    </source>
</evidence>
<feature type="transmembrane region" description="Helical" evidence="1">
    <location>
        <begin position="85"/>
        <end position="106"/>
    </location>
</feature>
<keyword evidence="1" id="KW-0812">Transmembrane</keyword>
<sequence>MSFENQIKEILKARLEGTATEEELAILREWLDRSPQNRELAELLEESAENLPLLGRIYGYDEQRVWGNIRKAARKRRMRMLAATARKYAAVAAVAALLAGGGWWTLGRRAERLARQAYIEQLTPGVRGAVLTLSSGENVALEAGGQRMLVEQDGTRLEIAGEELAYHKVEAEQEIPMTNTVTVPRGKEFSLRLSDGTQVWLNSESSLVFPVRFGDGPREVTVTGEAYFDVAHDASRRFVVHADTVSVSVYGTAFNISSYADEGAIETTLVRGSVEVRSGHRRAMLQPGQQARVGREGAIFDVRQVAAEDYAAWTRGLFTFNDETIASICRKLSRWYGVEIVPRGVDADKVRYTGVVKRYETFAEMARLLARTDQIRADVEEGKIVLCIDRDDD</sequence>
<protein>
    <submittedName>
        <fullName evidence="4">DUF4974 domain-containing protein</fullName>
    </submittedName>
</protein>
<organism evidence="4 5">
    <name type="scientific">Alistipes shahii</name>
    <dbReference type="NCBI Taxonomy" id="328814"/>
    <lineage>
        <taxon>Bacteria</taxon>
        <taxon>Pseudomonadati</taxon>
        <taxon>Bacteroidota</taxon>
        <taxon>Bacteroidia</taxon>
        <taxon>Bacteroidales</taxon>
        <taxon>Rikenellaceae</taxon>
        <taxon>Alistipes</taxon>
    </lineage>
</organism>
<dbReference type="InterPro" id="IPR006860">
    <property type="entry name" value="FecR"/>
</dbReference>
<feature type="domain" description="Protein FecR C-terminal" evidence="3">
    <location>
        <begin position="318"/>
        <end position="385"/>
    </location>
</feature>
<comment type="caution">
    <text evidence="4">The sequence shown here is derived from an EMBL/GenBank/DDBJ whole genome shotgun (WGS) entry which is preliminary data.</text>
</comment>
<evidence type="ECO:0000259" key="2">
    <source>
        <dbReference type="Pfam" id="PF04773"/>
    </source>
</evidence>
<dbReference type="Gene3D" id="3.55.50.30">
    <property type="match status" value="1"/>
</dbReference>
<dbReference type="InterPro" id="IPR032508">
    <property type="entry name" value="FecR_C"/>
</dbReference>
<dbReference type="AlphaFoldDB" id="A0A5B3FWQ8"/>
<dbReference type="Pfam" id="PF04773">
    <property type="entry name" value="FecR"/>
    <property type="match status" value="1"/>
</dbReference>
<evidence type="ECO:0000259" key="3">
    <source>
        <dbReference type="Pfam" id="PF16344"/>
    </source>
</evidence>
<dbReference type="EMBL" id="VVXK01000030">
    <property type="protein sequence ID" value="KAA2365813.1"/>
    <property type="molecule type" value="Genomic_DNA"/>
</dbReference>
<dbReference type="RefSeq" id="WP_149887853.1">
    <property type="nucleotide sequence ID" value="NZ_CAUATG010000014.1"/>
</dbReference>
<dbReference type="PANTHER" id="PTHR30273">
    <property type="entry name" value="PERIPLASMIC SIGNAL SENSOR AND SIGMA FACTOR ACTIVATOR FECR-RELATED"/>
    <property type="match status" value="1"/>
</dbReference>
<gene>
    <name evidence="4" type="ORF">F2Y13_14280</name>
</gene>
<accession>A0A5B3FWQ8</accession>
<dbReference type="PANTHER" id="PTHR30273:SF2">
    <property type="entry name" value="PROTEIN FECR"/>
    <property type="match status" value="1"/>
</dbReference>
<evidence type="ECO:0000313" key="5">
    <source>
        <dbReference type="Proteomes" id="UP000323567"/>
    </source>
</evidence>
<evidence type="ECO:0000313" key="4">
    <source>
        <dbReference type="EMBL" id="KAA2365813.1"/>
    </source>
</evidence>
<keyword evidence="1" id="KW-0472">Membrane</keyword>
<feature type="domain" description="FecR protein" evidence="2">
    <location>
        <begin position="180"/>
        <end position="275"/>
    </location>
</feature>